<gene>
    <name evidence="7" type="ORF">WA026_000254</name>
</gene>
<comment type="subcellular location">
    <subcellularLocation>
        <location evidence="1">Membrane</location>
        <topology evidence="1">Multi-pass membrane protein</topology>
    </subcellularLocation>
</comment>
<evidence type="ECO:0000256" key="2">
    <source>
        <dbReference type="ARBA" id="ARBA00022692"/>
    </source>
</evidence>
<dbReference type="AlphaFoldDB" id="A0AAW1V7I5"/>
<dbReference type="EMBL" id="JARQZJ010000121">
    <property type="protein sequence ID" value="KAK9887960.1"/>
    <property type="molecule type" value="Genomic_DNA"/>
</dbReference>
<dbReference type="InterPro" id="IPR020846">
    <property type="entry name" value="MFS_dom"/>
</dbReference>
<dbReference type="PANTHER" id="PTHR11662">
    <property type="entry name" value="SOLUTE CARRIER FAMILY 17"/>
    <property type="match status" value="1"/>
</dbReference>
<comment type="caution">
    <text evidence="7">The sequence shown here is derived from an EMBL/GenBank/DDBJ whole genome shotgun (WGS) entry which is preliminary data.</text>
</comment>
<dbReference type="GO" id="GO:0016020">
    <property type="term" value="C:membrane"/>
    <property type="evidence" value="ECO:0007669"/>
    <property type="project" value="UniProtKB-SubCell"/>
</dbReference>
<accession>A0AAW1V7I5</accession>
<dbReference type="Gene3D" id="1.20.1250.20">
    <property type="entry name" value="MFS general substrate transporter like domains"/>
    <property type="match status" value="1"/>
</dbReference>
<dbReference type="InterPro" id="IPR036259">
    <property type="entry name" value="MFS_trans_sf"/>
</dbReference>
<evidence type="ECO:0000256" key="1">
    <source>
        <dbReference type="ARBA" id="ARBA00004141"/>
    </source>
</evidence>
<evidence type="ECO:0000259" key="6">
    <source>
        <dbReference type="PROSITE" id="PS50850"/>
    </source>
</evidence>
<dbReference type="Pfam" id="PF07690">
    <property type="entry name" value="MFS_1"/>
    <property type="match status" value="1"/>
</dbReference>
<keyword evidence="8" id="KW-1185">Reference proteome</keyword>
<evidence type="ECO:0000313" key="7">
    <source>
        <dbReference type="EMBL" id="KAK9887960.1"/>
    </source>
</evidence>
<dbReference type="InterPro" id="IPR011701">
    <property type="entry name" value="MFS"/>
</dbReference>
<keyword evidence="2 5" id="KW-0812">Transmembrane</keyword>
<feature type="domain" description="Major facilitator superfamily (MFS) profile" evidence="6">
    <location>
        <begin position="31"/>
        <end position="172"/>
    </location>
</feature>
<reference evidence="7 8" key="1">
    <citation type="submission" date="2023-03" db="EMBL/GenBank/DDBJ databases">
        <title>Genome insight into feeding habits of ladybird beetles.</title>
        <authorList>
            <person name="Li H.-S."/>
            <person name="Huang Y.-H."/>
            <person name="Pang H."/>
        </authorList>
    </citation>
    <scope>NUCLEOTIDE SEQUENCE [LARGE SCALE GENOMIC DNA]</scope>
    <source>
        <strain evidence="7">SYSU_2023b</strain>
        <tissue evidence="7">Whole body</tissue>
    </source>
</reference>
<evidence type="ECO:0000313" key="8">
    <source>
        <dbReference type="Proteomes" id="UP001431783"/>
    </source>
</evidence>
<dbReference type="GO" id="GO:0006820">
    <property type="term" value="P:monoatomic anion transport"/>
    <property type="evidence" value="ECO:0007669"/>
    <property type="project" value="TreeGrafter"/>
</dbReference>
<evidence type="ECO:0000256" key="5">
    <source>
        <dbReference type="SAM" id="Phobius"/>
    </source>
</evidence>
<dbReference type="SUPFAM" id="SSF103473">
    <property type="entry name" value="MFS general substrate transporter"/>
    <property type="match status" value="1"/>
</dbReference>
<dbReference type="InterPro" id="IPR050382">
    <property type="entry name" value="MFS_Na/Anion_cotransporter"/>
</dbReference>
<sequence>MRYFEVASKLIAQEPNKEITGHGLGVRHIQILLQFSLAAILVAMNMTLPIAIVAITTPGNPGNSANLNWTDQSLILVTTQIGYAATQLFGGCASRAYGYQFVMCVSMLLCSVFCVILPVLTDSFGSNGLVVCLLVQGASQGFSLPVISDFLDKWVPTSERNSIGFLCMLLTF</sequence>
<protein>
    <recommendedName>
        <fullName evidence="6">Major facilitator superfamily (MFS) profile domain-containing protein</fullName>
    </recommendedName>
</protein>
<dbReference type="Proteomes" id="UP001431783">
    <property type="component" value="Unassembled WGS sequence"/>
</dbReference>
<keyword evidence="3 5" id="KW-1133">Transmembrane helix</keyword>
<evidence type="ECO:0000256" key="4">
    <source>
        <dbReference type="ARBA" id="ARBA00023136"/>
    </source>
</evidence>
<feature type="transmembrane region" description="Helical" evidence="5">
    <location>
        <begin position="101"/>
        <end position="120"/>
    </location>
</feature>
<dbReference type="GO" id="GO:0022857">
    <property type="term" value="F:transmembrane transporter activity"/>
    <property type="evidence" value="ECO:0007669"/>
    <property type="project" value="InterPro"/>
</dbReference>
<evidence type="ECO:0000256" key="3">
    <source>
        <dbReference type="ARBA" id="ARBA00022989"/>
    </source>
</evidence>
<proteinExistence type="predicted"/>
<feature type="transmembrane region" description="Helical" evidence="5">
    <location>
        <begin position="31"/>
        <end position="55"/>
    </location>
</feature>
<dbReference type="PROSITE" id="PS50850">
    <property type="entry name" value="MFS"/>
    <property type="match status" value="1"/>
</dbReference>
<feature type="transmembrane region" description="Helical" evidence="5">
    <location>
        <begin position="75"/>
        <end position="94"/>
    </location>
</feature>
<name>A0AAW1V7I5_9CUCU</name>
<organism evidence="7 8">
    <name type="scientific">Henosepilachna vigintioctopunctata</name>
    <dbReference type="NCBI Taxonomy" id="420089"/>
    <lineage>
        <taxon>Eukaryota</taxon>
        <taxon>Metazoa</taxon>
        <taxon>Ecdysozoa</taxon>
        <taxon>Arthropoda</taxon>
        <taxon>Hexapoda</taxon>
        <taxon>Insecta</taxon>
        <taxon>Pterygota</taxon>
        <taxon>Neoptera</taxon>
        <taxon>Endopterygota</taxon>
        <taxon>Coleoptera</taxon>
        <taxon>Polyphaga</taxon>
        <taxon>Cucujiformia</taxon>
        <taxon>Coccinelloidea</taxon>
        <taxon>Coccinellidae</taxon>
        <taxon>Epilachninae</taxon>
        <taxon>Epilachnini</taxon>
        <taxon>Henosepilachna</taxon>
    </lineage>
</organism>
<dbReference type="PANTHER" id="PTHR11662:SF280">
    <property type="entry name" value="FI21844P1-RELATED"/>
    <property type="match status" value="1"/>
</dbReference>
<keyword evidence="4 5" id="KW-0472">Membrane</keyword>